<dbReference type="EMBL" id="CP114040">
    <property type="protein sequence ID" value="WAS89792.1"/>
    <property type="molecule type" value="Genomic_DNA"/>
</dbReference>
<feature type="compositionally biased region" description="Polar residues" evidence="1">
    <location>
        <begin position="99"/>
        <end position="116"/>
    </location>
</feature>
<feature type="compositionally biased region" description="Basic and acidic residues" evidence="1">
    <location>
        <begin position="162"/>
        <end position="172"/>
    </location>
</feature>
<accession>A0ABY7GS81</accession>
<reference evidence="2" key="1">
    <citation type="submission" date="2022-11" db="EMBL/GenBank/DDBJ databases">
        <title>Minimal conservation of predation-associated metabolite biosynthetic gene clusters underscores biosynthetic potential of Myxococcota including descriptions for ten novel species: Archangium lansinium sp. nov., Myxococcus landrumus sp. nov., Nannocystis bai.</title>
        <authorList>
            <person name="Ahearne A."/>
            <person name="Stevens C."/>
            <person name="Dowd S."/>
        </authorList>
    </citation>
    <scope>NUCLEOTIDE SEQUENCE</scope>
    <source>
        <strain evidence="2">Fl3</strain>
    </source>
</reference>
<feature type="region of interest" description="Disordered" evidence="1">
    <location>
        <begin position="72"/>
        <end position="172"/>
    </location>
</feature>
<gene>
    <name evidence="2" type="ORF">O0S08_26675</name>
</gene>
<dbReference type="Proteomes" id="UP001164459">
    <property type="component" value="Chromosome"/>
</dbReference>
<protein>
    <recommendedName>
        <fullName evidence="4">Rubrerythrin</fullName>
    </recommendedName>
</protein>
<evidence type="ECO:0008006" key="4">
    <source>
        <dbReference type="Google" id="ProtNLM"/>
    </source>
</evidence>
<feature type="compositionally biased region" description="Low complexity" evidence="1">
    <location>
        <begin position="129"/>
        <end position="150"/>
    </location>
</feature>
<evidence type="ECO:0000256" key="1">
    <source>
        <dbReference type="SAM" id="MobiDB-lite"/>
    </source>
</evidence>
<feature type="compositionally biased region" description="Polar residues" evidence="1">
    <location>
        <begin position="151"/>
        <end position="160"/>
    </location>
</feature>
<name>A0ABY7GS81_9BACT</name>
<proteinExistence type="predicted"/>
<keyword evidence="3" id="KW-1185">Reference proteome</keyword>
<sequence length="172" mass="18572">MNDNKRTQEPLSNLAYDWVTIIQHKSEALRAYQQYIQDAQQANSPECVELMRKIHEQDSEHVREATRHLVEVLGGRMGQEQGQGETSRGESGRMGQGSRAGTSQGETGQAGTSRAASQGGMGGMGQGEGNQNRMGQASSQSGMGSGMSQGENRQGGSMQGETGERRGQNRQR</sequence>
<evidence type="ECO:0000313" key="3">
    <source>
        <dbReference type="Proteomes" id="UP001164459"/>
    </source>
</evidence>
<organism evidence="2 3">
    <name type="scientific">Nannocystis punicea</name>
    <dbReference type="NCBI Taxonomy" id="2995304"/>
    <lineage>
        <taxon>Bacteria</taxon>
        <taxon>Pseudomonadati</taxon>
        <taxon>Myxococcota</taxon>
        <taxon>Polyangia</taxon>
        <taxon>Nannocystales</taxon>
        <taxon>Nannocystaceae</taxon>
        <taxon>Nannocystis</taxon>
    </lineage>
</organism>
<evidence type="ECO:0000313" key="2">
    <source>
        <dbReference type="EMBL" id="WAS89792.1"/>
    </source>
</evidence>
<dbReference type="RefSeq" id="WP_269032102.1">
    <property type="nucleotide sequence ID" value="NZ_CP114040.1"/>
</dbReference>
<feature type="compositionally biased region" description="Gly residues" evidence="1">
    <location>
        <begin position="119"/>
        <end position="128"/>
    </location>
</feature>